<evidence type="ECO:0000256" key="14">
    <source>
        <dbReference type="ARBA" id="ARBA00026103"/>
    </source>
</evidence>
<dbReference type="PROSITE" id="PS51462">
    <property type="entry name" value="NUDIX"/>
    <property type="match status" value="1"/>
</dbReference>
<dbReference type="EC" id="3.6.1.56" evidence="14"/>
<comment type="caution">
    <text evidence="27">The sequence shown here is derived from an EMBL/GenBank/DDBJ whole genome shotgun (WGS) entry which is preliminary data.</text>
</comment>
<name>M0AAC6_9EURY</name>
<dbReference type="AlphaFoldDB" id="M0AAC6"/>
<comment type="similarity">
    <text evidence="3">Belongs to the Nudix hydrolase family.</text>
</comment>
<evidence type="ECO:0000259" key="26">
    <source>
        <dbReference type="PROSITE" id="PS51462"/>
    </source>
</evidence>
<dbReference type="InterPro" id="IPR015797">
    <property type="entry name" value="NUDIX_hydrolase-like_dom_sf"/>
</dbReference>
<dbReference type="InterPro" id="IPR003563">
    <property type="entry name" value="8ODP"/>
</dbReference>
<evidence type="ECO:0000256" key="4">
    <source>
        <dbReference type="ARBA" id="ARBA00011245"/>
    </source>
</evidence>
<dbReference type="CDD" id="cd03427">
    <property type="entry name" value="NUDIX_MTH1_Nudt1"/>
    <property type="match status" value="1"/>
</dbReference>
<evidence type="ECO:0000256" key="12">
    <source>
        <dbReference type="ARBA" id="ARBA00024486"/>
    </source>
</evidence>
<dbReference type="Proteomes" id="UP000011693">
    <property type="component" value="Unassembled WGS sequence"/>
</dbReference>
<comment type="function">
    <text evidence="24">Oxidized purine nucleoside triphosphate hydrolase which is a prominent sanitizer of the oxidized nucleotide pool. Catalyzes the hydrolysis of 2-oxo-dATP (2-hydroxy-dATP) into 2-oxo-dAMP. Also has a significant hydrolase activity toward 2-oxo-ATP, 8-oxo-dGTP and 8-oxo-dATP. Through the hydrolysis of oxidized purine nucleoside triphosphates, prevents their incorporation into DNA and the subsequent transversions A:T to C:G and G:C to T:A. Also catalyzes the hydrolysis of methylated purine nucleoside triphosphate preventing their integration into DNA. Through this antimutagenic activity protects cells from oxidative stress.</text>
</comment>
<dbReference type="PROSITE" id="PS00893">
    <property type="entry name" value="NUDIX_BOX"/>
    <property type="match status" value="1"/>
</dbReference>
<evidence type="ECO:0000256" key="25">
    <source>
        <dbReference type="SAM" id="MobiDB-lite"/>
    </source>
</evidence>
<proteinExistence type="inferred from homology"/>
<dbReference type="GO" id="GO:0005737">
    <property type="term" value="C:cytoplasm"/>
    <property type="evidence" value="ECO:0007669"/>
    <property type="project" value="UniProtKB-SubCell"/>
</dbReference>
<keyword evidence="5" id="KW-0963">Cytoplasm</keyword>
<dbReference type="EMBL" id="AOIN01000096">
    <property type="protein sequence ID" value="ELY94283.1"/>
    <property type="molecule type" value="Genomic_DNA"/>
</dbReference>
<evidence type="ECO:0000256" key="15">
    <source>
        <dbReference type="ARBA" id="ARBA00026218"/>
    </source>
</evidence>
<dbReference type="SUPFAM" id="SSF55811">
    <property type="entry name" value="Nudix"/>
    <property type="match status" value="1"/>
</dbReference>
<reference evidence="27 28" key="1">
    <citation type="journal article" date="2014" name="PLoS Genet.">
        <title>Phylogenetically driven sequencing of extremely halophilic archaea reveals strategies for static and dynamic osmo-response.</title>
        <authorList>
            <person name="Becker E.A."/>
            <person name="Seitzer P.M."/>
            <person name="Tritt A."/>
            <person name="Larsen D."/>
            <person name="Krusor M."/>
            <person name="Yao A.I."/>
            <person name="Wu D."/>
            <person name="Madern D."/>
            <person name="Eisen J.A."/>
            <person name="Darling A.E."/>
            <person name="Facciotti M.T."/>
        </authorList>
    </citation>
    <scope>NUCLEOTIDE SEQUENCE [LARGE SCALE GENOMIC DNA]</scope>
    <source>
        <strain evidence="27 28">JCM 10990</strain>
    </source>
</reference>
<evidence type="ECO:0000256" key="18">
    <source>
        <dbReference type="ARBA" id="ARBA00030682"/>
    </source>
</evidence>
<gene>
    <name evidence="27" type="ORF">C482_18282</name>
</gene>
<evidence type="ECO:0000256" key="11">
    <source>
        <dbReference type="ARBA" id="ARBA00024459"/>
    </source>
</evidence>
<dbReference type="PRINTS" id="PR01403">
    <property type="entry name" value="8OXTPHPHTASE"/>
</dbReference>
<sequence>MIEATLCFVLRESEPAGTAETTEPDKYGEIAETATTDTPAEPSETDNTSYPQPATTDSSGDVLLIEKRRGLGEGWYNGPGGKLEPGETPRECAVRETREEVGLETDPDALEYAGELTFLLDEEVHTVCHVFRTTEFAGEPRPSDEARPEWVPVEEVPYDQMWEDDRLWLPGVLEGDTVAGEFHFAGGPPLDEAAFVDHELEWGVSFESR</sequence>
<feature type="compositionally biased region" description="Polar residues" evidence="25">
    <location>
        <begin position="47"/>
        <end position="59"/>
    </location>
</feature>
<dbReference type="InterPro" id="IPR000086">
    <property type="entry name" value="NUDIX_hydrolase_dom"/>
</dbReference>
<comment type="subunit">
    <text evidence="4">Monomer.</text>
</comment>
<comment type="catalytic activity">
    <reaction evidence="11">
        <text>2-oxo-dATP + H2O = 2-oxo-dAMP + diphosphate + H(+)</text>
        <dbReference type="Rhea" id="RHEA:31583"/>
        <dbReference type="ChEBI" id="CHEBI:15377"/>
        <dbReference type="ChEBI" id="CHEBI:15378"/>
        <dbReference type="ChEBI" id="CHEBI:33019"/>
        <dbReference type="ChEBI" id="CHEBI:63212"/>
        <dbReference type="ChEBI" id="CHEBI:77897"/>
        <dbReference type="EC" id="3.6.1.56"/>
    </reaction>
    <physiologicalReaction direction="left-to-right" evidence="11">
        <dbReference type="Rhea" id="RHEA:31584"/>
    </physiologicalReaction>
</comment>
<dbReference type="GO" id="GO:0046872">
    <property type="term" value="F:metal ion binding"/>
    <property type="evidence" value="ECO:0007669"/>
    <property type="project" value="UniProtKB-KW"/>
</dbReference>
<keyword evidence="7 27" id="KW-0378">Hydrolase</keyword>
<evidence type="ECO:0000313" key="28">
    <source>
        <dbReference type="Proteomes" id="UP000011693"/>
    </source>
</evidence>
<evidence type="ECO:0000256" key="2">
    <source>
        <dbReference type="ARBA" id="ARBA00004496"/>
    </source>
</evidence>
<feature type="compositionally biased region" description="Low complexity" evidence="25">
    <location>
        <begin position="31"/>
        <end position="46"/>
    </location>
</feature>
<evidence type="ECO:0000256" key="9">
    <source>
        <dbReference type="ARBA" id="ARBA00022884"/>
    </source>
</evidence>
<evidence type="ECO:0000256" key="22">
    <source>
        <dbReference type="ARBA" id="ARBA00048894"/>
    </source>
</evidence>
<evidence type="ECO:0000256" key="16">
    <source>
        <dbReference type="ARBA" id="ARBA00029673"/>
    </source>
</evidence>
<keyword evidence="9" id="KW-0694">RNA-binding</keyword>
<dbReference type="PANTHER" id="PTHR43758:SF2">
    <property type="entry name" value="OXIDIZED PURINE NUCLEOSIDE TRIPHOSPHATE HYDROLASE"/>
    <property type="match status" value="1"/>
</dbReference>
<dbReference type="OrthoDB" id="40462at2157"/>
<dbReference type="GO" id="GO:0008413">
    <property type="term" value="F:8-oxo-7,8-dihydroguanosine triphosphate pyrophosphatase activity"/>
    <property type="evidence" value="ECO:0007669"/>
    <property type="project" value="InterPro"/>
</dbReference>
<dbReference type="GO" id="GO:0003723">
    <property type="term" value="F:RNA binding"/>
    <property type="evidence" value="ECO:0007669"/>
    <property type="project" value="UniProtKB-KW"/>
</dbReference>
<evidence type="ECO:0000256" key="6">
    <source>
        <dbReference type="ARBA" id="ARBA00022723"/>
    </source>
</evidence>
<evidence type="ECO:0000256" key="20">
    <source>
        <dbReference type="ARBA" id="ARBA00032071"/>
    </source>
</evidence>
<comment type="catalytic activity">
    <reaction evidence="22">
        <text>O(6)-methyl-dGTP + H2O = O(6)-methyl-dGMP + diphosphate + H(+)</text>
        <dbReference type="Rhea" id="RHEA:67600"/>
        <dbReference type="ChEBI" id="CHEBI:15377"/>
        <dbReference type="ChEBI" id="CHEBI:15378"/>
        <dbReference type="ChEBI" id="CHEBI:33019"/>
        <dbReference type="ChEBI" id="CHEBI:169974"/>
        <dbReference type="ChEBI" id="CHEBI:169975"/>
    </reaction>
    <physiologicalReaction direction="left-to-right" evidence="22">
        <dbReference type="Rhea" id="RHEA:67601"/>
    </physiologicalReaction>
</comment>
<accession>M0AAC6</accession>
<evidence type="ECO:0000256" key="19">
    <source>
        <dbReference type="ARBA" id="ARBA00031927"/>
    </source>
</evidence>
<dbReference type="RefSeq" id="WP_006169175.1">
    <property type="nucleotide sequence ID" value="NZ_AOIN01000096.1"/>
</dbReference>
<evidence type="ECO:0000256" key="3">
    <source>
        <dbReference type="ARBA" id="ARBA00005582"/>
    </source>
</evidence>
<evidence type="ECO:0000256" key="24">
    <source>
        <dbReference type="ARBA" id="ARBA00053094"/>
    </source>
</evidence>
<evidence type="ECO:0000313" key="27">
    <source>
        <dbReference type="EMBL" id="ELY94283.1"/>
    </source>
</evidence>
<feature type="region of interest" description="Disordered" evidence="25">
    <location>
        <begin position="9"/>
        <end position="62"/>
    </location>
</feature>
<dbReference type="PRINTS" id="PR00502">
    <property type="entry name" value="NUDIXFAMILY"/>
</dbReference>
<evidence type="ECO:0000256" key="7">
    <source>
        <dbReference type="ARBA" id="ARBA00022801"/>
    </source>
</evidence>
<evidence type="ECO:0000256" key="21">
    <source>
        <dbReference type="ARBA" id="ARBA00048002"/>
    </source>
</evidence>
<keyword evidence="8" id="KW-0460">Magnesium</keyword>
<comment type="catalytic activity">
    <reaction evidence="12">
        <text>8-oxo-dGTP + H2O = 8-oxo-dGMP + diphosphate + H(+)</text>
        <dbReference type="Rhea" id="RHEA:31575"/>
        <dbReference type="ChEBI" id="CHEBI:15377"/>
        <dbReference type="ChEBI" id="CHEBI:15378"/>
        <dbReference type="ChEBI" id="CHEBI:33019"/>
        <dbReference type="ChEBI" id="CHEBI:63224"/>
        <dbReference type="ChEBI" id="CHEBI:77896"/>
    </reaction>
    <physiologicalReaction direction="left-to-right" evidence="12">
        <dbReference type="Rhea" id="RHEA:31576"/>
    </physiologicalReaction>
</comment>
<dbReference type="InterPro" id="IPR020476">
    <property type="entry name" value="Nudix_hydrolase"/>
</dbReference>
<dbReference type="InterPro" id="IPR020084">
    <property type="entry name" value="NUDIX_hydrolase_CS"/>
</dbReference>
<dbReference type="PANTHER" id="PTHR43758">
    <property type="entry name" value="7,8-DIHYDRO-8-OXOGUANINE TRIPHOSPHATASE"/>
    <property type="match status" value="1"/>
</dbReference>
<keyword evidence="28" id="KW-1185">Reference proteome</keyword>
<feature type="domain" description="Nudix hydrolase" evidence="26">
    <location>
        <begin position="43"/>
        <end position="174"/>
    </location>
</feature>
<comment type="catalytic activity">
    <reaction evidence="23">
        <text>N(6)-methyl-dATP + H2O = N(6)-methyl-dAMP + diphosphate + H(+)</text>
        <dbReference type="Rhea" id="RHEA:67604"/>
        <dbReference type="ChEBI" id="CHEBI:15377"/>
        <dbReference type="ChEBI" id="CHEBI:15378"/>
        <dbReference type="ChEBI" id="CHEBI:33019"/>
        <dbReference type="ChEBI" id="CHEBI:169976"/>
        <dbReference type="ChEBI" id="CHEBI:172872"/>
    </reaction>
    <physiologicalReaction direction="left-to-right" evidence="23">
        <dbReference type="Rhea" id="RHEA:67605"/>
    </physiologicalReaction>
</comment>
<evidence type="ECO:0000256" key="1">
    <source>
        <dbReference type="ARBA" id="ARBA00001946"/>
    </source>
</evidence>
<comment type="cofactor">
    <cofactor evidence="1">
        <name>Mg(2+)</name>
        <dbReference type="ChEBI" id="CHEBI:18420"/>
    </cofactor>
</comment>
<comment type="subcellular location">
    <subcellularLocation>
        <location evidence="2">Cytoplasm</location>
    </subcellularLocation>
</comment>
<dbReference type="STRING" id="1227492.C482_18282"/>
<keyword evidence="6" id="KW-0479">Metal-binding</keyword>
<protein>
    <recommendedName>
        <fullName evidence="15">Oxidized purine nucleoside triphosphate hydrolase</fullName>
        <ecNumber evidence="14">3.6.1.56</ecNumber>
    </recommendedName>
    <alternativeName>
        <fullName evidence="19">2-hydroxy-dATP diphosphatase</fullName>
    </alternativeName>
    <alternativeName>
        <fullName evidence="18">7,8-dihydro-8-oxoguanine triphosphatase</fullName>
    </alternativeName>
    <alternativeName>
        <fullName evidence="17">8-oxo-dGTPase</fullName>
    </alternativeName>
    <alternativeName>
        <fullName evidence="20">Methylated purine nucleoside triphosphate hydrolase</fullName>
    </alternativeName>
    <alternativeName>
        <fullName evidence="16">Nucleoside diphosphate-linked moiety X motif 1</fullName>
    </alternativeName>
</protein>
<comment type="catalytic activity">
    <reaction evidence="21">
        <text>N(6)-methyl-ATP + H2O = N(6)-methyl-AMP + diphosphate + H(+)</text>
        <dbReference type="Rhea" id="RHEA:67608"/>
        <dbReference type="ChEBI" id="CHEBI:15377"/>
        <dbReference type="ChEBI" id="CHEBI:15378"/>
        <dbReference type="ChEBI" id="CHEBI:33019"/>
        <dbReference type="ChEBI" id="CHEBI:144842"/>
        <dbReference type="ChEBI" id="CHEBI:172873"/>
    </reaction>
    <physiologicalReaction direction="left-to-right" evidence="21">
        <dbReference type="Rhea" id="RHEA:67609"/>
    </physiologicalReaction>
</comment>
<dbReference type="GO" id="GO:0008828">
    <property type="term" value="F:dATP diphosphatase activity"/>
    <property type="evidence" value="ECO:0007669"/>
    <property type="project" value="UniProtKB-EC"/>
</dbReference>
<evidence type="ECO:0000256" key="17">
    <source>
        <dbReference type="ARBA" id="ARBA00030634"/>
    </source>
</evidence>
<evidence type="ECO:0000256" key="23">
    <source>
        <dbReference type="ARBA" id="ARBA00049032"/>
    </source>
</evidence>
<evidence type="ECO:0000256" key="8">
    <source>
        <dbReference type="ARBA" id="ARBA00022842"/>
    </source>
</evidence>
<dbReference type="GO" id="GO:0042262">
    <property type="term" value="P:DNA protection"/>
    <property type="evidence" value="ECO:0007669"/>
    <property type="project" value="InterPro"/>
</dbReference>
<comment type="catalytic activity">
    <reaction evidence="13">
        <text>2-oxo-ATP + H2O = 2-oxo-AMP + diphosphate + H(+)</text>
        <dbReference type="Rhea" id="RHEA:67392"/>
        <dbReference type="ChEBI" id="CHEBI:15377"/>
        <dbReference type="ChEBI" id="CHEBI:15378"/>
        <dbReference type="ChEBI" id="CHEBI:33019"/>
        <dbReference type="ChEBI" id="CHEBI:71395"/>
        <dbReference type="ChEBI" id="CHEBI:172878"/>
    </reaction>
    <physiologicalReaction direction="left-to-right" evidence="13">
        <dbReference type="Rhea" id="RHEA:67393"/>
    </physiologicalReaction>
</comment>
<organism evidence="27 28">
    <name type="scientific">Natrialba chahannaoensis JCM 10990</name>
    <dbReference type="NCBI Taxonomy" id="1227492"/>
    <lineage>
        <taxon>Archaea</taxon>
        <taxon>Methanobacteriati</taxon>
        <taxon>Methanobacteriota</taxon>
        <taxon>Stenosarchaea group</taxon>
        <taxon>Halobacteria</taxon>
        <taxon>Halobacteriales</taxon>
        <taxon>Natrialbaceae</taxon>
        <taxon>Natrialba</taxon>
    </lineage>
</organism>
<dbReference type="Gene3D" id="3.90.79.10">
    <property type="entry name" value="Nucleoside Triphosphate Pyrophosphohydrolase"/>
    <property type="match status" value="1"/>
</dbReference>
<evidence type="ECO:0000256" key="5">
    <source>
        <dbReference type="ARBA" id="ARBA00022490"/>
    </source>
</evidence>
<evidence type="ECO:0000256" key="13">
    <source>
        <dbReference type="ARBA" id="ARBA00024596"/>
    </source>
</evidence>
<evidence type="ECO:0000256" key="10">
    <source>
        <dbReference type="ARBA" id="ARBA00024448"/>
    </source>
</evidence>
<dbReference type="Pfam" id="PF00293">
    <property type="entry name" value="NUDIX"/>
    <property type="match status" value="1"/>
</dbReference>
<dbReference type="PATRIC" id="fig|1227492.4.peg.3634"/>
<comment type="catalytic activity">
    <reaction evidence="10">
        <text>8-oxo-dATP + H2O = 8-oxo-dAMP + diphosphate + H(+)</text>
        <dbReference type="Rhea" id="RHEA:65396"/>
        <dbReference type="ChEBI" id="CHEBI:15377"/>
        <dbReference type="ChEBI" id="CHEBI:15378"/>
        <dbReference type="ChEBI" id="CHEBI:33019"/>
        <dbReference type="ChEBI" id="CHEBI:71361"/>
        <dbReference type="ChEBI" id="CHEBI:172871"/>
    </reaction>
    <physiologicalReaction direction="left-to-right" evidence="10">
        <dbReference type="Rhea" id="RHEA:65397"/>
    </physiologicalReaction>
</comment>